<dbReference type="PANTHER" id="PTHR43149">
    <property type="entry name" value="ENOYL-COA HYDRATASE"/>
    <property type="match status" value="1"/>
</dbReference>
<dbReference type="Gene3D" id="1.10.12.10">
    <property type="entry name" value="Lyase 2-enoyl-coa Hydratase, Chain A, domain 2"/>
    <property type="match status" value="1"/>
</dbReference>
<dbReference type="EMBL" id="CAEZXX010000212">
    <property type="protein sequence ID" value="CAB4728505.1"/>
    <property type="molecule type" value="Genomic_DNA"/>
</dbReference>
<dbReference type="InterPro" id="IPR001753">
    <property type="entry name" value="Enoyl-CoA_hydra/iso"/>
</dbReference>
<dbReference type="GO" id="GO:0016853">
    <property type="term" value="F:isomerase activity"/>
    <property type="evidence" value="ECO:0007669"/>
    <property type="project" value="UniProtKB-KW"/>
</dbReference>
<organism evidence="6">
    <name type="scientific">freshwater metagenome</name>
    <dbReference type="NCBI Taxonomy" id="449393"/>
    <lineage>
        <taxon>unclassified sequences</taxon>
        <taxon>metagenomes</taxon>
        <taxon>ecological metagenomes</taxon>
    </lineage>
</organism>
<dbReference type="PANTHER" id="PTHR43149:SF1">
    <property type="entry name" value="DELTA(3,5)-DELTA(2,4)-DIENOYL-COA ISOMERASE, MITOCHONDRIAL"/>
    <property type="match status" value="1"/>
</dbReference>
<dbReference type="InterPro" id="IPR029045">
    <property type="entry name" value="ClpP/crotonase-like_dom_sf"/>
</dbReference>
<dbReference type="Gene3D" id="3.90.226.10">
    <property type="entry name" value="2-enoyl-CoA Hydratase, Chain A, domain 1"/>
    <property type="match status" value="1"/>
</dbReference>
<reference evidence="6" key="1">
    <citation type="submission" date="2020-05" db="EMBL/GenBank/DDBJ databases">
        <authorList>
            <person name="Chiriac C."/>
            <person name="Salcher M."/>
            <person name="Ghai R."/>
            <person name="Kavagutti S V."/>
        </authorList>
    </citation>
    <scope>NUCLEOTIDE SEQUENCE</scope>
</reference>
<evidence type="ECO:0000256" key="4">
    <source>
        <dbReference type="ARBA" id="ARBA00023098"/>
    </source>
</evidence>
<evidence type="ECO:0000256" key="2">
    <source>
        <dbReference type="ARBA" id="ARBA00005254"/>
    </source>
</evidence>
<dbReference type="PROSITE" id="PS00166">
    <property type="entry name" value="ENOYL_COA_HYDRATASE"/>
    <property type="match status" value="1"/>
</dbReference>
<dbReference type="GO" id="GO:0006631">
    <property type="term" value="P:fatty acid metabolic process"/>
    <property type="evidence" value="ECO:0007669"/>
    <property type="project" value="UniProtKB-KW"/>
</dbReference>
<dbReference type="Pfam" id="PF00378">
    <property type="entry name" value="ECH_1"/>
    <property type="match status" value="1"/>
</dbReference>
<keyword evidence="4" id="KW-0443">Lipid metabolism</keyword>
<gene>
    <name evidence="6" type="ORF">UFOPK2602_02200</name>
</gene>
<proteinExistence type="inferred from homology"/>
<keyword evidence="5" id="KW-0413">Isomerase</keyword>
<sequence length="259" mass="28407">MSGSFEAIAWEVSDGVGTLSFNRPEHFNGMTNAMIREFYELLTAVAVDPSVAVIILTGRGKAFCPGADLKHYSSGQKDEPLRAENFLVPVLLHEMPQVTIAAINGACAGAGFGYAMACDLRYAARGAKLNTAFLDVAVAGDMGVPWTLPRIVGAGRARELSLLPRKVDADEAASINLVNAVFDPDQLMNEVRDRATRIAEAAPLARRGMKQHYVEAEGLSYREFINIETERHMRISQSQDTQEAFLAFVEKRRARYVGR</sequence>
<comment type="pathway">
    <text evidence="1">Lipid metabolism; fatty acid beta-oxidation.</text>
</comment>
<dbReference type="AlphaFoldDB" id="A0A6J6S1F5"/>
<comment type="similarity">
    <text evidence="2">Belongs to the enoyl-CoA hydratase/isomerase family.</text>
</comment>
<dbReference type="SUPFAM" id="SSF52096">
    <property type="entry name" value="ClpP/crotonase"/>
    <property type="match status" value="1"/>
</dbReference>
<protein>
    <submittedName>
        <fullName evidence="6">Unannotated protein</fullName>
    </submittedName>
</protein>
<evidence type="ECO:0000256" key="5">
    <source>
        <dbReference type="ARBA" id="ARBA00023235"/>
    </source>
</evidence>
<dbReference type="InterPro" id="IPR018376">
    <property type="entry name" value="Enoyl-CoA_hyd/isom_CS"/>
</dbReference>
<dbReference type="CDD" id="cd06558">
    <property type="entry name" value="crotonase-like"/>
    <property type="match status" value="1"/>
</dbReference>
<accession>A0A6J6S1F5</accession>
<evidence type="ECO:0000256" key="3">
    <source>
        <dbReference type="ARBA" id="ARBA00022832"/>
    </source>
</evidence>
<evidence type="ECO:0000256" key="1">
    <source>
        <dbReference type="ARBA" id="ARBA00005005"/>
    </source>
</evidence>
<dbReference type="InterPro" id="IPR045002">
    <property type="entry name" value="Ech1-like"/>
</dbReference>
<keyword evidence="3" id="KW-0276">Fatty acid metabolism</keyword>
<dbReference type="InterPro" id="IPR014748">
    <property type="entry name" value="Enoyl-CoA_hydra_C"/>
</dbReference>
<evidence type="ECO:0000313" key="6">
    <source>
        <dbReference type="EMBL" id="CAB4728505.1"/>
    </source>
</evidence>
<name>A0A6J6S1F5_9ZZZZ</name>